<evidence type="ECO:0000313" key="3">
    <source>
        <dbReference type="EMBL" id="VBA43556.1"/>
    </source>
</evidence>
<protein>
    <submittedName>
        <fullName evidence="3">GTP 3',8-cyclase 2</fullName>
        <ecNumber evidence="3">4.1.99.22</ecNumber>
    </submittedName>
</protein>
<dbReference type="Proteomes" id="UP000267289">
    <property type="component" value="Unassembled WGS sequence"/>
</dbReference>
<sequence length="118" mass="12604">MNHSITETSLTAGGEERGSAPAELLLVNGGPGKVGVIGSVTQPFCGGCDRTRLTADGQLRSCLFSSEETDLRLMLRTRCTDDEIARCWRNAMWAKAPGHGINEQGFLQPIRPMSAIGG</sequence>
<dbReference type="GO" id="GO:0006777">
    <property type="term" value="P:Mo-molybdopterin cofactor biosynthetic process"/>
    <property type="evidence" value="ECO:0007669"/>
    <property type="project" value="UniProtKB-KW"/>
</dbReference>
<dbReference type="CDD" id="cd21117">
    <property type="entry name" value="Twitch_MoaA"/>
    <property type="match status" value="1"/>
</dbReference>
<dbReference type="PANTHER" id="PTHR22960:SF0">
    <property type="entry name" value="MOLYBDENUM COFACTOR BIOSYNTHESIS PROTEIN 1"/>
    <property type="match status" value="1"/>
</dbReference>
<dbReference type="InterPro" id="IPR013785">
    <property type="entry name" value="Aldolase_TIM"/>
</dbReference>
<evidence type="ECO:0000259" key="2">
    <source>
        <dbReference type="Pfam" id="PF06463"/>
    </source>
</evidence>
<evidence type="ECO:0000256" key="1">
    <source>
        <dbReference type="ARBA" id="ARBA00023150"/>
    </source>
</evidence>
<dbReference type="PANTHER" id="PTHR22960">
    <property type="entry name" value="MOLYBDOPTERIN COFACTOR SYNTHESIS PROTEIN A"/>
    <property type="match status" value="1"/>
</dbReference>
<organism evidence="3 4">
    <name type="scientific">Mycobacterium innocens</name>
    <dbReference type="NCBI Taxonomy" id="2341083"/>
    <lineage>
        <taxon>Bacteria</taxon>
        <taxon>Bacillati</taxon>
        <taxon>Actinomycetota</taxon>
        <taxon>Actinomycetes</taxon>
        <taxon>Mycobacteriales</taxon>
        <taxon>Mycobacteriaceae</taxon>
        <taxon>Mycobacterium</taxon>
    </lineage>
</organism>
<feature type="domain" description="Molybdenum cofactor biosynthesis protein A-like twitch" evidence="2">
    <location>
        <begin position="15"/>
        <end position="100"/>
    </location>
</feature>
<dbReference type="Pfam" id="PF06463">
    <property type="entry name" value="Mob_synth_C"/>
    <property type="match status" value="1"/>
</dbReference>
<keyword evidence="1" id="KW-0501">Molybdenum cofactor biosynthesis</keyword>
<keyword evidence="4" id="KW-1185">Reference proteome</keyword>
<dbReference type="InterPro" id="IPR050105">
    <property type="entry name" value="MoCo_biosynth_MoaA/MoaC"/>
</dbReference>
<dbReference type="GO" id="GO:0061799">
    <property type="term" value="F:cyclic pyranopterin monophosphate synthase activity"/>
    <property type="evidence" value="ECO:0007669"/>
    <property type="project" value="TreeGrafter"/>
</dbReference>
<dbReference type="GO" id="GO:0051539">
    <property type="term" value="F:4 iron, 4 sulfur cluster binding"/>
    <property type="evidence" value="ECO:0007669"/>
    <property type="project" value="UniProtKB-KW"/>
</dbReference>
<dbReference type="InterPro" id="IPR058240">
    <property type="entry name" value="rSAM_sf"/>
</dbReference>
<dbReference type="EMBL" id="UPHQ01000246">
    <property type="protein sequence ID" value="VBA43556.1"/>
    <property type="molecule type" value="Genomic_DNA"/>
</dbReference>
<proteinExistence type="predicted"/>
<dbReference type="Gene3D" id="3.20.20.70">
    <property type="entry name" value="Aldolase class I"/>
    <property type="match status" value="1"/>
</dbReference>
<dbReference type="EC" id="4.1.99.22" evidence="3"/>
<dbReference type="GO" id="GO:0061798">
    <property type="term" value="F:GTP 3',8'-cyclase activity"/>
    <property type="evidence" value="ECO:0007669"/>
    <property type="project" value="UniProtKB-EC"/>
</dbReference>
<name>A0A498QDA9_9MYCO</name>
<dbReference type="SUPFAM" id="SSF102114">
    <property type="entry name" value="Radical SAM enzymes"/>
    <property type="match status" value="1"/>
</dbReference>
<gene>
    <name evidence="3" type="primary">moaA2_2</name>
    <name evidence="3" type="ORF">LAUMK13_04587</name>
</gene>
<accession>A0A498QDA9</accession>
<dbReference type="InterPro" id="IPR010505">
    <property type="entry name" value="MoaA_twitch"/>
</dbReference>
<evidence type="ECO:0000313" key="4">
    <source>
        <dbReference type="Proteomes" id="UP000267289"/>
    </source>
</evidence>
<keyword evidence="3" id="KW-0456">Lyase</keyword>
<dbReference type="AlphaFoldDB" id="A0A498QDA9"/>
<reference evidence="3 4" key="1">
    <citation type="submission" date="2018-09" db="EMBL/GenBank/DDBJ databases">
        <authorList>
            <person name="Tagini F."/>
        </authorList>
    </citation>
    <scope>NUCLEOTIDE SEQUENCE [LARGE SCALE GENOMIC DNA]</scope>
    <source>
        <strain evidence="3 4">MK13</strain>
    </source>
</reference>